<feature type="chain" id="PRO_5044763010" evidence="1">
    <location>
        <begin position="19"/>
        <end position="81"/>
    </location>
</feature>
<feature type="signal peptide" evidence="1">
    <location>
        <begin position="1"/>
        <end position="18"/>
    </location>
</feature>
<proteinExistence type="predicted"/>
<organism evidence="2 3">
    <name type="scientific">Vibrio anguillarum</name>
    <name type="common">Listonella anguillarum</name>
    <dbReference type="NCBI Taxonomy" id="55601"/>
    <lineage>
        <taxon>Bacteria</taxon>
        <taxon>Pseudomonadati</taxon>
        <taxon>Pseudomonadota</taxon>
        <taxon>Gammaproteobacteria</taxon>
        <taxon>Vibrionales</taxon>
        <taxon>Vibrionaceae</taxon>
        <taxon>Vibrio</taxon>
    </lineage>
</organism>
<name>A0ABD4KVM1_VIBAN</name>
<evidence type="ECO:0000313" key="2">
    <source>
        <dbReference type="EMBL" id="MBF4275583.1"/>
    </source>
</evidence>
<keyword evidence="1" id="KW-0732">Signal</keyword>
<protein>
    <submittedName>
        <fullName evidence="2">Peptidase</fullName>
    </submittedName>
</protein>
<sequence>MKPIVFSFLVVMSSSVLADELDIGNVSQEGIVLKYYGTISYELNEKLFKLYEEAKVKPSTLYIESDGGDVELGMDLGDWVY</sequence>
<dbReference type="AlphaFoldDB" id="A0ABD4KVM1"/>
<feature type="non-terminal residue" evidence="2">
    <location>
        <position position="81"/>
    </location>
</feature>
<gene>
    <name evidence="2" type="ORF">EAY07_26995</name>
</gene>
<reference evidence="2 3" key="1">
    <citation type="journal article" date="2021" name="PeerJ">
        <title>Analysis of 44 Vibrio anguillarum genomes reveals high genetic diversity.</title>
        <authorList>
            <person name="Hansen M.J."/>
            <person name="Dalsgaard I."/>
        </authorList>
    </citation>
    <scope>NUCLEOTIDE SEQUENCE [LARGE SCALE GENOMIC DNA]</scope>
    <source>
        <strain evidence="2 3">17-16730-2A</strain>
    </source>
</reference>
<dbReference type="Proteomes" id="UP000722957">
    <property type="component" value="Unassembled WGS sequence"/>
</dbReference>
<dbReference type="EMBL" id="RDOM01001363">
    <property type="protein sequence ID" value="MBF4275583.1"/>
    <property type="molecule type" value="Genomic_DNA"/>
</dbReference>
<evidence type="ECO:0000313" key="3">
    <source>
        <dbReference type="Proteomes" id="UP000722957"/>
    </source>
</evidence>
<evidence type="ECO:0000256" key="1">
    <source>
        <dbReference type="SAM" id="SignalP"/>
    </source>
</evidence>
<accession>A0ABD4KVM1</accession>
<comment type="caution">
    <text evidence="2">The sequence shown here is derived from an EMBL/GenBank/DDBJ whole genome shotgun (WGS) entry which is preliminary data.</text>
</comment>